<dbReference type="PANTHER" id="PTHR12837:SF0">
    <property type="entry name" value="POLY(ADP-RIBOSE) GLYCOHYDROLASE"/>
    <property type="match status" value="1"/>
</dbReference>
<evidence type="ECO:0000256" key="2">
    <source>
        <dbReference type="ARBA" id="ARBA00012255"/>
    </source>
</evidence>
<evidence type="ECO:0000259" key="4">
    <source>
        <dbReference type="Pfam" id="PF05028"/>
    </source>
</evidence>
<comment type="similarity">
    <text evidence="1">Belongs to the poly(ADP-ribose) glycohydrolase family.</text>
</comment>
<dbReference type="Pfam" id="PF20811">
    <property type="entry name" value="PARG_cat_N"/>
    <property type="match status" value="1"/>
</dbReference>
<dbReference type="EMBL" id="JASCZI010090632">
    <property type="protein sequence ID" value="MED6143383.1"/>
    <property type="molecule type" value="Genomic_DNA"/>
</dbReference>
<keyword evidence="3 6" id="KW-0378">Hydrolase</keyword>
<feature type="domain" description="PARG catalytic Macro" evidence="4">
    <location>
        <begin position="257"/>
        <end position="508"/>
    </location>
</feature>
<dbReference type="Pfam" id="PF05028">
    <property type="entry name" value="PARG_cat_C"/>
    <property type="match status" value="1"/>
</dbReference>
<reference evidence="6 7" key="1">
    <citation type="journal article" date="2023" name="Plants (Basel)">
        <title>Bridging the Gap: Combining Genomics and Transcriptomics Approaches to Understand Stylosanthes scabra, an Orphan Legume from the Brazilian Caatinga.</title>
        <authorList>
            <person name="Ferreira-Neto J.R.C."/>
            <person name="da Silva M.D."/>
            <person name="Binneck E."/>
            <person name="de Melo N.F."/>
            <person name="da Silva R.H."/>
            <person name="de Melo A.L.T.M."/>
            <person name="Pandolfi V."/>
            <person name="Bustamante F.O."/>
            <person name="Brasileiro-Vidal A.C."/>
            <person name="Benko-Iseppon A.M."/>
        </authorList>
    </citation>
    <scope>NUCLEOTIDE SEQUENCE [LARGE SCALE GENOMIC DNA]</scope>
    <source>
        <tissue evidence="6">Leaves</tissue>
    </source>
</reference>
<keyword evidence="7" id="KW-1185">Reference proteome</keyword>
<proteinExistence type="inferred from homology"/>
<keyword evidence="6" id="KW-0326">Glycosidase</keyword>
<dbReference type="InterPro" id="IPR046372">
    <property type="entry name" value="PARG_cat_C"/>
</dbReference>
<evidence type="ECO:0000256" key="3">
    <source>
        <dbReference type="ARBA" id="ARBA00022801"/>
    </source>
</evidence>
<evidence type="ECO:0000256" key="1">
    <source>
        <dbReference type="ARBA" id="ARBA00009545"/>
    </source>
</evidence>
<evidence type="ECO:0000313" key="7">
    <source>
        <dbReference type="Proteomes" id="UP001341840"/>
    </source>
</evidence>
<dbReference type="GO" id="GO:0004649">
    <property type="term" value="F:poly(ADP-ribose) glycohydrolase activity"/>
    <property type="evidence" value="ECO:0007669"/>
    <property type="project" value="UniProtKB-EC"/>
</dbReference>
<organism evidence="6 7">
    <name type="scientific">Stylosanthes scabra</name>
    <dbReference type="NCBI Taxonomy" id="79078"/>
    <lineage>
        <taxon>Eukaryota</taxon>
        <taxon>Viridiplantae</taxon>
        <taxon>Streptophyta</taxon>
        <taxon>Embryophyta</taxon>
        <taxon>Tracheophyta</taxon>
        <taxon>Spermatophyta</taxon>
        <taxon>Magnoliopsida</taxon>
        <taxon>eudicotyledons</taxon>
        <taxon>Gunneridae</taxon>
        <taxon>Pentapetalae</taxon>
        <taxon>rosids</taxon>
        <taxon>fabids</taxon>
        <taxon>Fabales</taxon>
        <taxon>Fabaceae</taxon>
        <taxon>Papilionoideae</taxon>
        <taxon>50 kb inversion clade</taxon>
        <taxon>dalbergioids sensu lato</taxon>
        <taxon>Dalbergieae</taxon>
        <taxon>Pterocarpus clade</taxon>
        <taxon>Stylosanthes</taxon>
    </lineage>
</organism>
<sequence length="567" mass="64216">MALNLKTIICSFLFVKRRNQRKRKMENREDLKSILPYLPAVMRSSTLFWPSQVVEALKALSTGPLHSHVDSGHILFTAIEDIRNSLSLSSTSLAPSTSLGYSLFFDELLTREESRKWFEEGVPALGSLLLRLPSLLEAHYENADKVFDGAGLRMLDSQEAGIVLLSQELIAALLGCSLFCLFPDHDRYMKQLQIINFDQLFASLYEDYSQKQENKIRCIIHYFQRISSDMPKGVVSFERKVLPFEGQADLISYPNSNFWSTSAIPLCKFEVHSSGLIEDQSGETVEVDFANKYLGGGALGRGCVQEEIRFMISPELIAGMLFMPAMEENEAIDIVGIERFSSYTGYASSFRFSGDYVDARDVDTLGRRKTRIVAIDALCSPGMRQYRENLVLREINKAFCGFLYQFKYQKYQKILQENGWSSEQFDASALTRTETSEGKISNHEFRNFQNDYQRMEQGNNIGVATGNWGCGAFGGDPELKAMIQWLAASQALRPFIAYYTFGLEALQNLEEVASWILSQRWTVGELWNMLIEYSTKRSKGETTVGFLRWLLPSLYGNGARISSPNSP</sequence>
<accession>A0ABU6T5U0</accession>
<protein>
    <recommendedName>
        <fullName evidence="2">poly(ADP-ribose) glycohydrolase</fullName>
        <ecNumber evidence="2">3.2.1.143</ecNumber>
    </recommendedName>
</protein>
<comment type="caution">
    <text evidence="6">The sequence shown here is derived from an EMBL/GenBank/DDBJ whole genome shotgun (WGS) entry which is preliminary data.</text>
</comment>
<evidence type="ECO:0000259" key="5">
    <source>
        <dbReference type="Pfam" id="PF20811"/>
    </source>
</evidence>
<evidence type="ECO:0000313" key="6">
    <source>
        <dbReference type="EMBL" id="MED6143383.1"/>
    </source>
</evidence>
<dbReference type="EC" id="3.2.1.143" evidence="2"/>
<dbReference type="InterPro" id="IPR048362">
    <property type="entry name" value="PARG_helical"/>
</dbReference>
<dbReference type="InterPro" id="IPR007724">
    <property type="entry name" value="Poly_GlycHdrlase"/>
</dbReference>
<dbReference type="PANTHER" id="PTHR12837">
    <property type="entry name" value="POLY ADP-RIBOSE GLYCOHYDROLASE"/>
    <property type="match status" value="1"/>
</dbReference>
<gene>
    <name evidence="6" type="primary">PARG1</name>
    <name evidence="6" type="ORF">PIB30_005655</name>
</gene>
<feature type="domain" description="PARG helical" evidence="5">
    <location>
        <begin position="110"/>
        <end position="239"/>
    </location>
</feature>
<name>A0ABU6T5U0_9FABA</name>
<dbReference type="Proteomes" id="UP001341840">
    <property type="component" value="Unassembled WGS sequence"/>
</dbReference>